<organism evidence="1 2">
    <name type="scientific">Phototrophicus methaneseepsis</name>
    <dbReference type="NCBI Taxonomy" id="2710758"/>
    <lineage>
        <taxon>Bacteria</taxon>
        <taxon>Bacillati</taxon>
        <taxon>Chloroflexota</taxon>
        <taxon>Candidatus Thermofontia</taxon>
        <taxon>Phototrophicales</taxon>
        <taxon>Phototrophicaceae</taxon>
        <taxon>Phototrophicus</taxon>
    </lineage>
</organism>
<keyword evidence="2" id="KW-1185">Reference proteome</keyword>
<dbReference type="KEGG" id="pmet:G4Y79_04450"/>
<name>A0A7S8IFI7_9CHLR</name>
<protein>
    <submittedName>
        <fullName evidence="1">Uncharacterized protein</fullName>
    </submittedName>
</protein>
<reference evidence="1 2" key="1">
    <citation type="submission" date="2020-02" db="EMBL/GenBank/DDBJ databases">
        <authorList>
            <person name="Zheng R.K."/>
            <person name="Sun C.M."/>
        </authorList>
    </citation>
    <scope>NUCLEOTIDE SEQUENCE [LARGE SCALE GENOMIC DNA]</scope>
    <source>
        <strain evidence="2">rifampicinis</strain>
    </source>
</reference>
<dbReference type="AlphaFoldDB" id="A0A7S8IFI7"/>
<accession>A0A7S8IFI7</accession>
<sequence>MNALIQTYALLASNLRTDPQLHLASTVVWLDPLWQDDEEDVPQDEDGTLAIALRVTRKAFPDVYVQAVEAVRRGASYAELDHLICGAITERGIPLDNLEWIGFGIPMPAYGVKLDSPDFYNAYPHVLPVLACFGVSPEPNPYHINVPDCVYTAGRLIAADLQGHKQEAYRQISWLMQ</sequence>
<dbReference type="Proteomes" id="UP000594468">
    <property type="component" value="Chromosome"/>
</dbReference>
<evidence type="ECO:0000313" key="1">
    <source>
        <dbReference type="EMBL" id="QPC83637.1"/>
    </source>
</evidence>
<evidence type="ECO:0000313" key="2">
    <source>
        <dbReference type="Proteomes" id="UP000594468"/>
    </source>
</evidence>
<gene>
    <name evidence="1" type="ORF">G4Y79_04450</name>
</gene>
<proteinExistence type="predicted"/>
<dbReference type="EMBL" id="CP062983">
    <property type="protein sequence ID" value="QPC83637.1"/>
    <property type="molecule type" value="Genomic_DNA"/>
</dbReference>
<dbReference type="RefSeq" id="WP_195171701.1">
    <property type="nucleotide sequence ID" value="NZ_CP062983.1"/>
</dbReference>